<evidence type="ECO:0000313" key="2">
    <source>
        <dbReference type="EMBL" id="ATY84806.1"/>
    </source>
</evidence>
<dbReference type="EMBL" id="CP024955">
    <property type="protein sequence ID" value="ATY84806.1"/>
    <property type="molecule type" value="Genomic_DNA"/>
</dbReference>
<dbReference type="AlphaFoldDB" id="A0A2K8N649"/>
<dbReference type="PROSITE" id="PS00430">
    <property type="entry name" value="TONB_DEPENDENT_REC_1"/>
    <property type="match status" value="1"/>
</dbReference>
<name>A0A2K8N649_9BACL</name>
<evidence type="ECO:0000313" key="3">
    <source>
        <dbReference type="Proteomes" id="UP000231932"/>
    </source>
</evidence>
<feature type="transmembrane region" description="Helical" evidence="1">
    <location>
        <begin position="21"/>
        <end position="42"/>
    </location>
</feature>
<dbReference type="RefSeq" id="WP_100667614.1">
    <property type="nucleotide sequence ID" value="NZ_CP024955.1"/>
</dbReference>
<evidence type="ECO:0000256" key="1">
    <source>
        <dbReference type="SAM" id="Phobius"/>
    </source>
</evidence>
<keyword evidence="3" id="KW-1185">Reference proteome</keyword>
<dbReference type="Proteomes" id="UP000231932">
    <property type="component" value="Chromosome"/>
</dbReference>
<protein>
    <submittedName>
        <fullName evidence="2">Uncharacterized protein</fullName>
    </submittedName>
</protein>
<keyword evidence="1" id="KW-1133">Transmembrane helix</keyword>
<organism evidence="2 3">
    <name type="scientific">Kyrpidia spormannii</name>
    <dbReference type="NCBI Taxonomy" id="2055160"/>
    <lineage>
        <taxon>Bacteria</taxon>
        <taxon>Bacillati</taxon>
        <taxon>Bacillota</taxon>
        <taxon>Bacilli</taxon>
        <taxon>Bacillales</taxon>
        <taxon>Alicyclobacillaceae</taxon>
        <taxon>Kyrpidia</taxon>
    </lineage>
</organism>
<dbReference type="OrthoDB" id="2382254at2"/>
<dbReference type="KEGG" id="kyr:CVV65_07635"/>
<proteinExistence type="predicted"/>
<gene>
    <name evidence="2" type="ORF">CVV65_07635</name>
</gene>
<reference evidence="3" key="1">
    <citation type="submission" date="2017-11" db="EMBL/GenBank/DDBJ databases">
        <title>Complete Genome Sequence of Kyrpidia sp. Strain EA-1, a thermophilic, hydrogen-oxidizing Bacterium, isolated from the Azores.</title>
        <authorList>
            <person name="Reiner J.E."/>
            <person name="Lapp C.J."/>
            <person name="Bunk B."/>
            <person name="Gescher J."/>
        </authorList>
    </citation>
    <scope>NUCLEOTIDE SEQUENCE [LARGE SCALE GENOMIC DNA]</scope>
    <source>
        <strain evidence="3">EA-1</strain>
    </source>
</reference>
<dbReference type="InterPro" id="IPR010916">
    <property type="entry name" value="TonB_box_CS"/>
</dbReference>
<keyword evidence="1" id="KW-0812">Transmembrane</keyword>
<accession>A0A2K8N649</accession>
<keyword evidence="1" id="KW-0472">Membrane</keyword>
<sequence>MRRVERNENPLAHLVEKSAEWTFRMAVFGLFALTAVQALLLVPQARAVLVPVERLEGVPVQGMPPVQQAQISLSLEGANAWPGAYVTVDGKPVEAFGQAQVWLAVREGDTVQVDATKAQGSRRILIDHESPSLLTPVAGLEWDVDGGKKSPAVQVHFIAINP</sequence>